<dbReference type="InterPro" id="IPR019734">
    <property type="entry name" value="TPR_rpt"/>
</dbReference>
<organism evidence="4 5">
    <name type="scientific">Neorhodopirellula pilleata</name>
    <dbReference type="NCBI Taxonomy" id="2714738"/>
    <lineage>
        <taxon>Bacteria</taxon>
        <taxon>Pseudomonadati</taxon>
        <taxon>Planctomycetota</taxon>
        <taxon>Planctomycetia</taxon>
        <taxon>Pirellulales</taxon>
        <taxon>Pirellulaceae</taxon>
        <taxon>Neorhodopirellula</taxon>
    </lineage>
</organism>
<dbReference type="PANTHER" id="PTHR16026:SF0">
    <property type="entry name" value="CARTILAGE ACIDIC PROTEIN 1"/>
    <property type="match status" value="1"/>
</dbReference>
<dbReference type="Gene3D" id="1.25.40.10">
    <property type="entry name" value="Tetratricopeptide repeat domain"/>
    <property type="match status" value="2"/>
</dbReference>
<dbReference type="EMBL" id="SJPM01000023">
    <property type="protein sequence ID" value="TWT87967.1"/>
    <property type="molecule type" value="Genomic_DNA"/>
</dbReference>
<name>A0A5C5ZLV7_9BACT</name>
<feature type="repeat" description="TPR" evidence="2">
    <location>
        <begin position="153"/>
        <end position="186"/>
    </location>
</feature>
<comment type="caution">
    <text evidence="4">The sequence shown here is derived from an EMBL/GenBank/DDBJ whole genome shotgun (WGS) entry which is preliminary data.</text>
</comment>
<dbReference type="InterPro" id="IPR013517">
    <property type="entry name" value="FG-GAP"/>
</dbReference>
<reference evidence="4 5" key="1">
    <citation type="submission" date="2019-02" db="EMBL/GenBank/DDBJ databases">
        <title>Deep-cultivation of Planctomycetes and their phenomic and genomic characterization uncovers novel biology.</title>
        <authorList>
            <person name="Wiegand S."/>
            <person name="Jogler M."/>
            <person name="Boedeker C."/>
            <person name="Pinto D."/>
            <person name="Vollmers J."/>
            <person name="Rivas-Marin E."/>
            <person name="Kohn T."/>
            <person name="Peeters S.H."/>
            <person name="Heuer A."/>
            <person name="Rast P."/>
            <person name="Oberbeckmann S."/>
            <person name="Bunk B."/>
            <person name="Jeske O."/>
            <person name="Meyerdierks A."/>
            <person name="Storesund J.E."/>
            <person name="Kallscheuer N."/>
            <person name="Luecker S."/>
            <person name="Lage O.M."/>
            <person name="Pohl T."/>
            <person name="Merkel B.J."/>
            <person name="Hornburger P."/>
            <person name="Mueller R.-W."/>
            <person name="Bruemmer F."/>
            <person name="Labrenz M."/>
            <person name="Spormann A.M."/>
            <person name="Op Den Camp H."/>
            <person name="Overmann J."/>
            <person name="Amann R."/>
            <person name="Jetten M.S.M."/>
            <person name="Mascher T."/>
            <person name="Medema M.H."/>
            <person name="Devos D.P."/>
            <person name="Kaster A.-K."/>
            <person name="Ovreas L."/>
            <person name="Rohde M."/>
            <person name="Galperin M.Y."/>
            <person name="Jogler C."/>
        </authorList>
    </citation>
    <scope>NUCLEOTIDE SEQUENCE [LARGE SCALE GENOMIC DNA]</scope>
    <source>
        <strain evidence="4 5">Pla100</strain>
    </source>
</reference>
<dbReference type="InterPro" id="IPR011990">
    <property type="entry name" value="TPR-like_helical_dom_sf"/>
</dbReference>
<dbReference type="SUPFAM" id="SSF69318">
    <property type="entry name" value="Integrin alpha N-terminal domain"/>
    <property type="match status" value="1"/>
</dbReference>
<dbReference type="Pfam" id="PF07593">
    <property type="entry name" value="UnbV_ASPIC"/>
    <property type="match status" value="1"/>
</dbReference>
<proteinExistence type="predicted"/>
<protein>
    <submittedName>
        <fullName evidence="4">ASPIC and UnbV</fullName>
    </submittedName>
</protein>
<keyword evidence="5" id="KW-1185">Reference proteome</keyword>
<keyword evidence="1" id="KW-0732">Signal</keyword>
<dbReference type="Pfam" id="PF13517">
    <property type="entry name" value="FG-GAP_3"/>
    <property type="match status" value="2"/>
</dbReference>
<feature type="domain" description="ASPIC/UnbV" evidence="3">
    <location>
        <begin position="982"/>
        <end position="1045"/>
    </location>
</feature>
<dbReference type="SUPFAM" id="SSF48452">
    <property type="entry name" value="TPR-like"/>
    <property type="match status" value="1"/>
</dbReference>
<keyword evidence="2" id="KW-0802">TPR repeat</keyword>
<dbReference type="RefSeq" id="WP_146582226.1">
    <property type="nucleotide sequence ID" value="NZ_SJPM01000023.1"/>
</dbReference>
<dbReference type="OrthoDB" id="5287961at2"/>
<evidence type="ECO:0000256" key="2">
    <source>
        <dbReference type="PROSITE-ProRule" id="PRU00339"/>
    </source>
</evidence>
<evidence type="ECO:0000313" key="4">
    <source>
        <dbReference type="EMBL" id="TWT87967.1"/>
    </source>
</evidence>
<accession>A0A5C5ZLV7</accession>
<dbReference type="AlphaFoldDB" id="A0A5C5ZLV7"/>
<dbReference type="Pfam" id="PF14559">
    <property type="entry name" value="TPR_19"/>
    <property type="match status" value="2"/>
</dbReference>
<evidence type="ECO:0000313" key="5">
    <source>
        <dbReference type="Proteomes" id="UP000316213"/>
    </source>
</evidence>
<dbReference type="InterPro" id="IPR028994">
    <property type="entry name" value="Integrin_alpha_N"/>
</dbReference>
<evidence type="ECO:0000256" key="1">
    <source>
        <dbReference type="ARBA" id="ARBA00022729"/>
    </source>
</evidence>
<gene>
    <name evidence="4" type="ORF">Pla100_58190</name>
</gene>
<dbReference type="Proteomes" id="UP000316213">
    <property type="component" value="Unassembled WGS sequence"/>
</dbReference>
<dbReference type="InterPro" id="IPR027039">
    <property type="entry name" value="Crtac1"/>
</dbReference>
<sequence length="1062" mass="118063">MTGFRQLIRFDFANQYKMCQNVNPMKFGVGVLVICSMLGCRRDSQDVLQDDQRPPAVYQSEAKTLESVQPESKSENRAVAEVGSTFQLQRLASLVTAGKLDEARDYLRPQLIDQPNNYELLFWAARIEDADGRTDGAVEILKEIPEHDPRLGLIAIGHSADLLTKLGRFDEAIDRYERIVEAEPQMAVAHRQLAFLYNRLGNRQSAIQHLQVLLRLGDITEQELASLLCLRDASYTQPLSTTDLAALDRNAQSIGLLGRARELATGNDLRAAYRLLRQEIVERINASATKAESPVILDPATIALLGRLVVELQDPEGIAFWCSLVEDHQERFAEHWFALGMWSFVVGGNENPQATAAMLGQCLLLDPTDWVAHGLLQNVMNQLKESKREQSFQDRATWIKRSILASNEISEKGILSTDAIVRLSESLVQLDRPLEANAWQMIAISSRIEANQSQETVEAVNDLKTTHQNLVALDKGFAQPSEILCGMPMPSDLSRIRDDILTKIKQKHDVNEINIRQSSDPARRQQSVESGKWRMRQEEVGLHFRYRNSEPVRDLDFQLYEQFGGGVGVLDYDRDGSIDLYFAQSAGAPLENSGVFPNQFFAQIQGRFADVTMSSGVGDRGYGLGVAVGDINQDGFDDILVANFGRNVLFINQGDGTFIEPALAKVWEAKFWTSSMAVADLDGDGLPDVFEVNYIDDERVHERPTTGPNGRLSYFPGPEDFRPAKDRLLIQSDDGKWIESNLSDESASAPGLGILVGNVDSRTNHNEIFIANDTRPNSFWQFQDGTWKDLAKLKGCAYSARGGSGASMGIAAADFDNNGQLDLHVTNFLNEPVHLYMQDDQGVFVDKVVPGGLYGDSMGVLGFGTVAADTDNDGDADLVTLNGHIEDLRFRNAPFRMRPQFFLNQDGRFRLADVNNSFSSDHFFNQESVGRGLVKTDWNRDGRIDLIATHLDQPANLIENETDSLGHWIQLEFVGTHSERSAIGTIVAIETSIGESKQWLTSGGGYSCSDERIIHVGLGEVNRIDSVNVQWPSGSRQSFNIARINCRVMLIEGEAQPYVLSP</sequence>
<dbReference type="Gene3D" id="2.130.10.130">
    <property type="entry name" value="Integrin alpha, N-terminal"/>
    <property type="match status" value="1"/>
</dbReference>
<dbReference type="InterPro" id="IPR011519">
    <property type="entry name" value="UnbV_ASPIC"/>
</dbReference>
<dbReference type="PROSITE" id="PS50005">
    <property type="entry name" value="TPR"/>
    <property type="match status" value="1"/>
</dbReference>
<evidence type="ECO:0000259" key="3">
    <source>
        <dbReference type="Pfam" id="PF07593"/>
    </source>
</evidence>
<dbReference type="PANTHER" id="PTHR16026">
    <property type="entry name" value="CARTILAGE ACIDIC PROTEIN 1"/>
    <property type="match status" value="1"/>
</dbReference>